<organism evidence="3 4">
    <name type="scientific">Mya arenaria</name>
    <name type="common">Soft-shell clam</name>
    <dbReference type="NCBI Taxonomy" id="6604"/>
    <lineage>
        <taxon>Eukaryota</taxon>
        <taxon>Metazoa</taxon>
        <taxon>Spiralia</taxon>
        <taxon>Lophotrochozoa</taxon>
        <taxon>Mollusca</taxon>
        <taxon>Bivalvia</taxon>
        <taxon>Autobranchia</taxon>
        <taxon>Heteroconchia</taxon>
        <taxon>Euheterodonta</taxon>
        <taxon>Imparidentia</taxon>
        <taxon>Neoheterodontei</taxon>
        <taxon>Myida</taxon>
        <taxon>Myoidea</taxon>
        <taxon>Myidae</taxon>
        <taxon>Mya</taxon>
    </lineage>
</organism>
<keyword evidence="4" id="KW-1185">Reference proteome</keyword>
<sequence>MELAELCRLSDKYAMEDKSVRPKVVLERKGLTYTRSIRKKGEKRPQRSRSKSLPSIAITLPTKAFPHADYDTSLADIIQNSDCIPEELEQDSGRIRQFSTTMKGLVNKGDLCKDSRRDSGCSTTSYRRLSSISISSVCGSYGRRDSVYTEDQKRRNSSFASTYCTPVRRTSCITARECRRLGLAAGFGLDSSQESVLDECPSEYKVLVIGGSGVGKSAIVSQFTTSEFLGASDVQTDAVEQRTSVSVILNQEESVLELIEENSLANLNDAGSEKEVDAFMLVYSCADRGSFRSAQVALRRLREETGRGKPVMIVANKVDLARKRQVSQDEGKNLANSYNCKYIETSAALNHNVDELLAGVLSQIRLLQCGQFAAQLATQPVKKLKQKGLTGTLKTALRGVFGMKQKVSSCENLYEI</sequence>
<dbReference type="SMART" id="SM00175">
    <property type="entry name" value="RAB"/>
    <property type="match status" value="1"/>
</dbReference>
<dbReference type="SMART" id="SM00173">
    <property type="entry name" value="RAS"/>
    <property type="match status" value="1"/>
</dbReference>
<proteinExistence type="inferred from homology"/>
<reference evidence="3" key="1">
    <citation type="submission" date="2022-11" db="EMBL/GenBank/DDBJ databases">
        <title>Centuries of genome instability and evolution in soft-shell clam transmissible cancer (bioRxiv).</title>
        <authorList>
            <person name="Hart S.F.M."/>
            <person name="Yonemitsu M.A."/>
            <person name="Giersch R.M."/>
            <person name="Beal B.F."/>
            <person name="Arriagada G."/>
            <person name="Davis B.W."/>
            <person name="Ostrander E.A."/>
            <person name="Goff S.P."/>
            <person name="Metzger M.J."/>
        </authorList>
    </citation>
    <scope>NUCLEOTIDE SEQUENCE</scope>
    <source>
        <strain evidence="3">MELC-2E11</strain>
        <tissue evidence="3">Siphon/mantle</tissue>
    </source>
</reference>
<dbReference type="InterPro" id="IPR027417">
    <property type="entry name" value="P-loop_NTPase"/>
</dbReference>
<dbReference type="PROSITE" id="PS51419">
    <property type="entry name" value="RAB"/>
    <property type="match status" value="1"/>
</dbReference>
<dbReference type="PANTHER" id="PTHR45775:SF6">
    <property type="entry name" value="RAD, GEM_KIR FAMILY MEMBER 2, ISOFORM C"/>
    <property type="match status" value="1"/>
</dbReference>
<accession>A0ABY7EVG6</accession>
<evidence type="ECO:0000256" key="2">
    <source>
        <dbReference type="ARBA" id="ARBA00022553"/>
    </source>
</evidence>
<evidence type="ECO:0000313" key="3">
    <source>
        <dbReference type="EMBL" id="WAR13285.1"/>
    </source>
</evidence>
<dbReference type="Pfam" id="PF00071">
    <property type="entry name" value="Ras"/>
    <property type="match status" value="1"/>
</dbReference>
<evidence type="ECO:0000313" key="4">
    <source>
        <dbReference type="Proteomes" id="UP001164746"/>
    </source>
</evidence>
<dbReference type="InterPro" id="IPR051641">
    <property type="entry name" value="RGK_GTP-binding_reg"/>
</dbReference>
<dbReference type="PROSITE" id="PS51421">
    <property type="entry name" value="RAS"/>
    <property type="match status" value="1"/>
</dbReference>
<comment type="similarity">
    <text evidence="1">Belongs to the small GTPase superfamily. RGK family.</text>
</comment>
<dbReference type="PRINTS" id="PR00449">
    <property type="entry name" value="RASTRNSFRMNG"/>
</dbReference>
<gene>
    <name evidence="3" type="ORF">MAR_027465</name>
</gene>
<dbReference type="SMART" id="SM00174">
    <property type="entry name" value="RHO"/>
    <property type="match status" value="1"/>
</dbReference>
<dbReference type="EMBL" id="CP111019">
    <property type="protein sequence ID" value="WAR13285.1"/>
    <property type="molecule type" value="Genomic_DNA"/>
</dbReference>
<name>A0ABY7EVG6_MYAAR</name>
<dbReference type="PANTHER" id="PTHR45775">
    <property type="entry name" value="RAD, GEM/KIR FAMILY MEMBER 2, ISOFORM C"/>
    <property type="match status" value="1"/>
</dbReference>
<dbReference type="InterPro" id="IPR001806">
    <property type="entry name" value="Small_GTPase"/>
</dbReference>
<dbReference type="Gene3D" id="3.40.50.300">
    <property type="entry name" value="P-loop containing nucleotide triphosphate hydrolases"/>
    <property type="match status" value="1"/>
</dbReference>
<protein>
    <submittedName>
        <fullName evidence="3">REM2-like protein</fullName>
    </submittedName>
</protein>
<dbReference type="Proteomes" id="UP001164746">
    <property type="component" value="Chromosome 8"/>
</dbReference>
<evidence type="ECO:0000256" key="1">
    <source>
        <dbReference type="ARBA" id="ARBA00008846"/>
    </source>
</evidence>
<dbReference type="SUPFAM" id="SSF52540">
    <property type="entry name" value="P-loop containing nucleoside triphosphate hydrolases"/>
    <property type="match status" value="1"/>
</dbReference>
<keyword evidence="2" id="KW-0597">Phosphoprotein</keyword>